<organism evidence="1">
    <name type="scientific">Moumouvirus sp. 'Monve'</name>
    <dbReference type="NCBI Taxonomy" id="1128131"/>
    <lineage>
        <taxon>Viruses</taxon>
        <taxon>Varidnaviria</taxon>
        <taxon>Bamfordvirae</taxon>
        <taxon>Nucleocytoviricota</taxon>
        <taxon>Megaviricetes</taxon>
        <taxon>Imitervirales</taxon>
        <taxon>Mimiviridae</taxon>
        <taxon>Megamimivirinae</taxon>
        <taxon>Moumouvirus</taxon>
    </lineage>
</organism>
<reference evidence="1" key="1">
    <citation type="submission" date="2011-10" db="EMBL/GenBank/DDBJ databases">
        <title>Provirophages and transpovirons: unique mobilome of giant viruses.</title>
        <authorList>
            <person name="Desnues C."/>
            <person name="LaScola B."/>
            <person name="Yutin N."/>
            <person name="Fournous G."/>
            <person name="Koonin E."/>
            <person name="Raoult D."/>
        </authorList>
    </citation>
    <scope>NUCLEOTIDE SEQUENCE</scope>
    <source>
        <strain evidence="1">Mv13-mv</strain>
    </source>
</reference>
<protein>
    <submittedName>
        <fullName evidence="1">Uncharacterized protein</fullName>
    </submittedName>
</protein>
<dbReference type="InterPro" id="IPR043878">
    <property type="entry name" value="DUF5854"/>
</dbReference>
<sequence>MNHDDFIQDFISKRNEYQNKIIEGESEINSLNEQISKIYYKRAVRRHDIENYKKILKTINEQLEKYGLYTSENIIKIVNEFTGSSDEDYINLVKKVFPNSENITYLTRCVRYLGINEKIHGIDTVGYGKKWYELPEEDIVKAAHITYNCYLVQKTSPHKFTHYHSDGIKECNWYAPFSYCDCNKKCVYWDTKKVNWFLDINLNSDKPVGKAKCRHVN</sequence>
<accession>H2EEJ6</accession>
<name>H2EEJ6_9VIRU</name>
<evidence type="ECO:0000313" key="1">
    <source>
        <dbReference type="EMBL" id="AEX62819.1"/>
    </source>
</evidence>
<dbReference type="Pfam" id="PF19172">
    <property type="entry name" value="DUF5854"/>
    <property type="match status" value="1"/>
</dbReference>
<dbReference type="EMBL" id="JN885998">
    <property type="protein sequence ID" value="AEX62819.1"/>
    <property type="molecule type" value="Genomic_DNA"/>
</dbReference>
<gene>
    <name evidence="1" type="ORF">mv_L614</name>
</gene>
<proteinExistence type="predicted"/>